<evidence type="ECO:0000313" key="5">
    <source>
        <dbReference type="EMBL" id="MYM88436.1"/>
    </source>
</evidence>
<dbReference type="GO" id="GO:0003677">
    <property type="term" value="F:DNA binding"/>
    <property type="evidence" value="ECO:0007669"/>
    <property type="project" value="UniProtKB-KW"/>
</dbReference>
<dbReference type="InterPro" id="IPR010982">
    <property type="entry name" value="Lambda_DNA-bd_dom_sf"/>
</dbReference>
<dbReference type="GO" id="GO:0005829">
    <property type="term" value="C:cytosol"/>
    <property type="evidence" value="ECO:0007669"/>
    <property type="project" value="TreeGrafter"/>
</dbReference>
<reference evidence="5 6" key="1">
    <citation type="submission" date="2020-01" db="EMBL/GenBank/DDBJ databases">
        <title>Novel species isolated from a subtropical stream in China.</title>
        <authorList>
            <person name="Lu H."/>
        </authorList>
    </citation>
    <scope>NUCLEOTIDE SEQUENCE [LARGE SCALE GENOMIC DNA]</scope>
    <source>
        <strain evidence="5 6">FT82W</strain>
    </source>
</reference>
<evidence type="ECO:0000256" key="2">
    <source>
        <dbReference type="ARBA" id="ARBA00023125"/>
    </source>
</evidence>
<name>A0A845G5Q6_9BURK</name>
<keyword evidence="3" id="KW-0804">Transcription</keyword>
<dbReference type="Proteomes" id="UP000470302">
    <property type="component" value="Unassembled WGS sequence"/>
</dbReference>
<evidence type="ECO:0000313" key="6">
    <source>
        <dbReference type="Proteomes" id="UP000470302"/>
    </source>
</evidence>
<evidence type="ECO:0000256" key="1">
    <source>
        <dbReference type="ARBA" id="ARBA00023015"/>
    </source>
</evidence>
<dbReference type="InterPro" id="IPR001387">
    <property type="entry name" value="Cro/C1-type_HTH"/>
</dbReference>
<protein>
    <submittedName>
        <fullName evidence="5">Helix-turn-helix domain-containing protein</fullName>
    </submittedName>
</protein>
<dbReference type="AlphaFoldDB" id="A0A845G5Q6"/>
<evidence type="ECO:0000256" key="3">
    <source>
        <dbReference type="ARBA" id="ARBA00023163"/>
    </source>
</evidence>
<keyword evidence="2" id="KW-0238">DNA-binding</keyword>
<dbReference type="Gene3D" id="1.10.260.40">
    <property type="entry name" value="lambda repressor-like DNA-binding domains"/>
    <property type="match status" value="1"/>
</dbReference>
<dbReference type="CDD" id="cd00093">
    <property type="entry name" value="HTH_XRE"/>
    <property type="match status" value="1"/>
</dbReference>
<dbReference type="PANTHER" id="PTHR46797:SF23">
    <property type="entry name" value="HTH-TYPE TRANSCRIPTIONAL REGULATOR SUTR"/>
    <property type="match status" value="1"/>
</dbReference>
<dbReference type="RefSeq" id="WP_161097488.1">
    <property type="nucleotide sequence ID" value="NZ_WWCW01000046.1"/>
</dbReference>
<feature type="domain" description="HTH cro/C1-type" evidence="4">
    <location>
        <begin position="7"/>
        <end position="62"/>
    </location>
</feature>
<gene>
    <name evidence="5" type="ORF">GTP91_14800</name>
</gene>
<dbReference type="GO" id="GO:0003700">
    <property type="term" value="F:DNA-binding transcription factor activity"/>
    <property type="evidence" value="ECO:0007669"/>
    <property type="project" value="TreeGrafter"/>
</dbReference>
<dbReference type="PANTHER" id="PTHR46797">
    <property type="entry name" value="HTH-TYPE TRANSCRIPTIONAL REGULATOR"/>
    <property type="match status" value="1"/>
</dbReference>
<evidence type="ECO:0000259" key="4">
    <source>
        <dbReference type="PROSITE" id="PS50943"/>
    </source>
</evidence>
<dbReference type="EMBL" id="WWCW01000046">
    <property type="protein sequence ID" value="MYM88436.1"/>
    <property type="molecule type" value="Genomic_DNA"/>
</dbReference>
<proteinExistence type="predicted"/>
<dbReference type="Pfam" id="PF01381">
    <property type="entry name" value="HTH_3"/>
    <property type="match status" value="1"/>
</dbReference>
<comment type="caution">
    <text evidence="5">The sequence shown here is derived from an EMBL/GenBank/DDBJ whole genome shotgun (WGS) entry which is preliminary data.</text>
</comment>
<sequence>MLFGVRLRLAREEMGLSQEVLAEKAGLHRTYIGQVERGERNISVDSMERLADAVGLQLWDMLRP</sequence>
<accession>A0A845G5Q6</accession>
<organism evidence="5 6">
    <name type="scientific">Duganella vulcania</name>
    <dbReference type="NCBI Taxonomy" id="2692166"/>
    <lineage>
        <taxon>Bacteria</taxon>
        <taxon>Pseudomonadati</taxon>
        <taxon>Pseudomonadota</taxon>
        <taxon>Betaproteobacteria</taxon>
        <taxon>Burkholderiales</taxon>
        <taxon>Oxalobacteraceae</taxon>
        <taxon>Telluria group</taxon>
        <taxon>Duganella</taxon>
    </lineage>
</organism>
<dbReference type="SMART" id="SM00530">
    <property type="entry name" value="HTH_XRE"/>
    <property type="match status" value="1"/>
</dbReference>
<keyword evidence="1" id="KW-0805">Transcription regulation</keyword>
<dbReference type="SUPFAM" id="SSF47413">
    <property type="entry name" value="lambda repressor-like DNA-binding domains"/>
    <property type="match status" value="1"/>
</dbReference>
<dbReference type="PROSITE" id="PS50943">
    <property type="entry name" value="HTH_CROC1"/>
    <property type="match status" value="1"/>
</dbReference>
<dbReference type="InterPro" id="IPR050807">
    <property type="entry name" value="TransReg_Diox_bact_type"/>
</dbReference>